<feature type="domain" description="TraC-like" evidence="1">
    <location>
        <begin position="19"/>
        <end position="201"/>
    </location>
</feature>
<dbReference type="Proteomes" id="UP000033945">
    <property type="component" value="Unassembled WGS sequence"/>
</dbReference>
<accession>A0A0G1IV20</accession>
<gene>
    <name evidence="2" type="ORF">UW55_C0007G0005</name>
</gene>
<protein>
    <recommendedName>
        <fullName evidence="1">TraC-like domain-containing protein</fullName>
    </recommendedName>
</protein>
<comment type="caution">
    <text evidence="2">The sequence shown here is derived from an EMBL/GenBank/DDBJ whole genome shotgun (WGS) entry which is preliminary data.</text>
</comment>
<evidence type="ECO:0000259" key="1">
    <source>
        <dbReference type="Pfam" id="PF26593"/>
    </source>
</evidence>
<dbReference type="InterPro" id="IPR058596">
    <property type="entry name" value="TraC-like_dom"/>
</dbReference>
<dbReference type="AlphaFoldDB" id="A0A0G1IV20"/>
<evidence type="ECO:0000313" key="2">
    <source>
        <dbReference type="EMBL" id="KKT62965.1"/>
    </source>
</evidence>
<dbReference type="EMBL" id="LCIT01000007">
    <property type="protein sequence ID" value="KKT62965.1"/>
    <property type="molecule type" value="Genomic_DNA"/>
</dbReference>
<dbReference type="Pfam" id="PF26593">
    <property type="entry name" value="TraC-like"/>
    <property type="match status" value="1"/>
</dbReference>
<sequence length="225" mass="25419">MANALPSQDILKIEEIRDGVLVLKDGSLRAVMMASSLNFSLKSADEQTAVIMQYQNFLNSLDFTVQFFLESRKLNIEPYLNTLKEAEAKQTNELLKIQITEYIEFIRTFVRAANIVSKNFYIIVPFTPAMFTTPKEGFKSLLGIFGQGAPKPKTLPQDKFDEYKNQLWQRADSVIQGLVRTGVRAVPLNTEELIELFYSLYNPGELEKGKPSHQSDFGVGVNPLS</sequence>
<name>A0A0G1IV20_9BACT</name>
<proteinExistence type="predicted"/>
<reference evidence="2 3" key="1">
    <citation type="journal article" date="2015" name="Nature">
        <title>rRNA introns, odd ribosomes, and small enigmatic genomes across a large radiation of phyla.</title>
        <authorList>
            <person name="Brown C.T."/>
            <person name="Hug L.A."/>
            <person name="Thomas B.C."/>
            <person name="Sharon I."/>
            <person name="Castelle C.J."/>
            <person name="Singh A."/>
            <person name="Wilkins M.J."/>
            <person name="Williams K.H."/>
            <person name="Banfield J.F."/>
        </authorList>
    </citation>
    <scope>NUCLEOTIDE SEQUENCE [LARGE SCALE GENOMIC DNA]</scope>
</reference>
<evidence type="ECO:0000313" key="3">
    <source>
        <dbReference type="Proteomes" id="UP000033945"/>
    </source>
</evidence>
<organism evidence="2 3">
    <name type="scientific">Candidatus Giovannonibacteria bacterium GW2011_GWA2_44_26</name>
    <dbReference type="NCBI Taxonomy" id="1618648"/>
    <lineage>
        <taxon>Bacteria</taxon>
        <taxon>Candidatus Giovannoniibacteriota</taxon>
    </lineage>
</organism>